<evidence type="ECO:0000256" key="1">
    <source>
        <dbReference type="ARBA" id="ARBA00008984"/>
    </source>
</evidence>
<dbReference type="Pfam" id="PF01206">
    <property type="entry name" value="TusA"/>
    <property type="match status" value="1"/>
</dbReference>
<proteinExistence type="inferred from homology"/>
<comment type="caution">
    <text evidence="3">The sequence shown here is derived from an EMBL/GenBank/DDBJ whole genome shotgun (WGS) entry which is preliminary data.</text>
</comment>
<dbReference type="SUPFAM" id="SSF64307">
    <property type="entry name" value="SirA-like"/>
    <property type="match status" value="1"/>
</dbReference>
<gene>
    <name evidence="3" type="ORF">HMPREF9725_00397</name>
</gene>
<feature type="domain" description="UPF0033" evidence="2">
    <location>
        <begin position="6"/>
        <end position="30"/>
    </location>
</feature>
<dbReference type="InterPro" id="IPR036868">
    <property type="entry name" value="TusA-like_sf"/>
</dbReference>
<dbReference type="Gene3D" id="3.30.110.40">
    <property type="entry name" value="TusA-like domain"/>
    <property type="match status" value="1"/>
</dbReference>
<organism evidence="3">
    <name type="scientific">Treponema denticola H1-T</name>
    <dbReference type="NCBI Taxonomy" id="999431"/>
    <lineage>
        <taxon>Bacteria</taxon>
        <taxon>Pseudomonadati</taxon>
        <taxon>Spirochaetota</taxon>
        <taxon>Spirochaetia</taxon>
        <taxon>Spirochaetales</taxon>
        <taxon>Treponemataceae</taxon>
        <taxon>Treponema</taxon>
    </lineage>
</organism>
<dbReference type="RefSeq" id="WP_002687261.1">
    <property type="nucleotide sequence ID" value="NZ_CM001794.1"/>
</dbReference>
<dbReference type="EMBL" id="AGDW01000007">
    <property type="protein sequence ID" value="EMB33396.1"/>
    <property type="molecule type" value="Genomic_DNA"/>
</dbReference>
<sequence>METIKIDTIGLDCPAPLMELKKALKKAEPGQVIDLEFTCPEAVVTLPNYCQRNKHEVISFEQIANKTWKIVLKK</sequence>
<dbReference type="InterPro" id="IPR001455">
    <property type="entry name" value="TusA-like"/>
</dbReference>
<accession>M2BCA0</accession>
<dbReference type="CDD" id="cd00291">
    <property type="entry name" value="SirA_YedF_YeeD"/>
    <property type="match status" value="1"/>
</dbReference>
<dbReference type="PANTHER" id="PTHR33279">
    <property type="entry name" value="SULFUR CARRIER PROTEIN YEDF-RELATED"/>
    <property type="match status" value="1"/>
</dbReference>
<dbReference type="PANTHER" id="PTHR33279:SF6">
    <property type="entry name" value="SULFUR CARRIER PROTEIN YEDF-RELATED"/>
    <property type="match status" value="1"/>
</dbReference>
<comment type="similarity">
    <text evidence="1">Belongs to the sulfur carrier protein TusA family.</text>
</comment>
<dbReference type="HOGENOM" id="CLU_165255_0_3_12"/>
<name>M2BCA0_TREDN</name>
<reference evidence="3" key="1">
    <citation type="submission" date="2012-01" db="EMBL/GenBank/DDBJ databases">
        <title>The Genome Sequence of Treponema denticola H1-T.</title>
        <authorList>
            <consortium name="The Broad Institute Genome Sequencing Platform"/>
            <person name="Earl A."/>
            <person name="Ward D."/>
            <person name="Feldgarden M."/>
            <person name="Gevers D."/>
            <person name="Blanton J.M."/>
            <person name="Fenno C.J."/>
            <person name="Baranova O.V."/>
            <person name="Mathney J."/>
            <person name="Dewhirst F.E."/>
            <person name="Izard J."/>
            <person name="Young S.K."/>
            <person name="Zeng Q."/>
            <person name="Gargeya S."/>
            <person name="Fitzgerald M."/>
            <person name="Haas B."/>
            <person name="Abouelleil A."/>
            <person name="Alvarado L."/>
            <person name="Arachchi H.M."/>
            <person name="Berlin A."/>
            <person name="Chapman S.B."/>
            <person name="Gearin G."/>
            <person name="Goldberg J."/>
            <person name="Griggs A."/>
            <person name="Gujja S."/>
            <person name="Hansen M."/>
            <person name="Heiman D."/>
            <person name="Howarth C."/>
            <person name="Larimer J."/>
            <person name="Lui A."/>
            <person name="MacDonald P.J.P."/>
            <person name="McCowen C."/>
            <person name="Montmayeur A."/>
            <person name="Murphy C."/>
            <person name="Neiman D."/>
            <person name="Pearson M."/>
            <person name="Priest M."/>
            <person name="Roberts A."/>
            <person name="Saif S."/>
            <person name="Shea T."/>
            <person name="Sisk P."/>
            <person name="Stolte C."/>
            <person name="Sykes S."/>
            <person name="Wortman J."/>
            <person name="Nusbaum C."/>
            <person name="Birren B."/>
        </authorList>
    </citation>
    <scope>NUCLEOTIDE SEQUENCE [LARGE SCALE GENOMIC DNA]</scope>
    <source>
        <strain evidence="3">H1-T</strain>
    </source>
</reference>
<protein>
    <recommendedName>
        <fullName evidence="2">UPF0033 domain-containing protein</fullName>
    </recommendedName>
</protein>
<evidence type="ECO:0000259" key="2">
    <source>
        <dbReference type="PROSITE" id="PS01148"/>
    </source>
</evidence>
<dbReference type="AlphaFoldDB" id="M2BCA0"/>
<dbReference type="Proteomes" id="UP000011708">
    <property type="component" value="Chromosome"/>
</dbReference>
<evidence type="ECO:0000313" key="3">
    <source>
        <dbReference type="EMBL" id="EMB33396.1"/>
    </source>
</evidence>
<dbReference type="PROSITE" id="PS01148">
    <property type="entry name" value="UPF0033"/>
    <property type="match status" value="1"/>
</dbReference>
<dbReference type="PATRIC" id="fig|999431.4.peg.412"/>